<dbReference type="PANTHER" id="PTHR46546">
    <property type="entry name" value="SHEWANELLA-LIKE PROTEIN PHOSPHATASE 1"/>
    <property type="match status" value="1"/>
</dbReference>
<evidence type="ECO:0000313" key="2">
    <source>
        <dbReference type="EMBL" id="GMI49280.1"/>
    </source>
</evidence>
<comment type="caution">
    <text evidence="2">The sequence shown here is derived from an EMBL/GenBank/DDBJ whole genome shotgun (WGS) entry which is preliminary data.</text>
</comment>
<proteinExistence type="predicted"/>
<dbReference type="InterPro" id="IPR004843">
    <property type="entry name" value="Calcineurin-like_PHP"/>
</dbReference>
<name>A0A9W7GPY3_9STRA</name>
<evidence type="ECO:0000259" key="1">
    <source>
        <dbReference type="Pfam" id="PF00149"/>
    </source>
</evidence>
<dbReference type="Gene3D" id="3.60.21.10">
    <property type="match status" value="1"/>
</dbReference>
<dbReference type="AlphaFoldDB" id="A0A9W7GPY3"/>
<gene>
    <name evidence="2" type="ORF">TrCOL_g6891</name>
</gene>
<keyword evidence="3" id="KW-1185">Reference proteome</keyword>
<dbReference type="PANTHER" id="PTHR46546:SF4">
    <property type="entry name" value="SHEWANELLA-LIKE PROTEIN PHOSPHATASE 1"/>
    <property type="match status" value="1"/>
</dbReference>
<evidence type="ECO:0000313" key="3">
    <source>
        <dbReference type="Proteomes" id="UP001165065"/>
    </source>
</evidence>
<accession>A0A9W7GPY3</accession>
<reference evidence="3" key="1">
    <citation type="journal article" date="2023" name="Commun. Biol.">
        <title>Genome analysis of Parmales, the sister group of diatoms, reveals the evolutionary specialization of diatoms from phago-mixotrophs to photoautotrophs.</title>
        <authorList>
            <person name="Ban H."/>
            <person name="Sato S."/>
            <person name="Yoshikawa S."/>
            <person name="Yamada K."/>
            <person name="Nakamura Y."/>
            <person name="Ichinomiya M."/>
            <person name="Sato N."/>
            <person name="Blanc-Mathieu R."/>
            <person name="Endo H."/>
            <person name="Kuwata A."/>
            <person name="Ogata H."/>
        </authorList>
    </citation>
    <scope>NUCLEOTIDE SEQUENCE [LARGE SCALE GENOMIC DNA]</scope>
</reference>
<dbReference type="Pfam" id="PF00149">
    <property type="entry name" value="Metallophos"/>
    <property type="match status" value="1"/>
</dbReference>
<protein>
    <recommendedName>
        <fullName evidence="1">Calcineurin-like phosphoesterase domain-containing protein</fullName>
    </recommendedName>
</protein>
<dbReference type="SUPFAM" id="SSF56300">
    <property type="entry name" value="Metallo-dependent phosphatases"/>
    <property type="match status" value="1"/>
</dbReference>
<sequence length="433" mass="47306">MIFLSIALSLVAAVVLFGVHRRFRARSLGFRGSIELNATAVEPDTSETASLAESGSSIQDTIIDTIYAIGDLHGDAKCAKEWISATGLVDESFTKWLQPTANLVFVGDYIDKGPTSLQTALMVKSLTETFPSRVTALMGNHEMEALMDRSSASDRRMYFYQLPYSTVHPDDLLNYIPHGAKTANTTKALDVLYDLALDEVYGKNKFRSVDFSPYGSKSVCNLIDDPDLASMVREELAMLQSHYIAAFASSTPLGQWMEKLPITYVFEDLIFMHGGLNPAILEVDGGIRSLSDLSALNSNFHAHSSDSSIASFMRTLSGQIVYDLLTYRGNHKSCAEVSGVAEALGLSKVIVGHTPDDDVRMSCGGKFLAIDSALGRWIRKNGNQYCRGEETKVSQNGRYACEKIDESCGGQIVKMVKKNGEWAVELLSLSGAI</sequence>
<dbReference type="PRINTS" id="PR00114">
    <property type="entry name" value="STPHPHTASE"/>
</dbReference>
<dbReference type="GO" id="GO:0016787">
    <property type="term" value="F:hydrolase activity"/>
    <property type="evidence" value="ECO:0007669"/>
    <property type="project" value="InterPro"/>
</dbReference>
<dbReference type="Proteomes" id="UP001165065">
    <property type="component" value="Unassembled WGS sequence"/>
</dbReference>
<organism evidence="2 3">
    <name type="scientific">Triparma columacea</name>
    <dbReference type="NCBI Taxonomy" id="722753"/>
    <lineage>
        <taxon>Eukaryota</taxon>
        <taxon>Sar</taxon>
        <taxon>Stramenopiles</taxon>
        <taxon>Ochrophyta</taxon>
        <taxon>Bolidophyceae</taxon>
        <taxon>Parmales</taxon>
        <taxon>Triparmaceae</taxon>
        <taxon>Triparma</taxon>
    </lineage>
</organism>
<dbReference type="InterPro" id="IPR006186">
    <property type="entry name" value="Ser/Thr-sp_prot-phosphatase"/>
</dbReference>
<dbReference type="InterPro" id="IPR029052">
    <property type="entry name" value="Metallo-depent_PP-like"/>
</dbReference>
<dbReference type="EMBL" id="BRYA01000487">
    <property type="protein sequence ID" value="GMI49280.1"/>
    <property type="molecule type" value="Genomic_DNA"/>
</dbReference>
<feature type="domain" description="Calcineurin-like phosphoesterase" evidence="1">
    <location>
        <begin position="65"/>
        <end position="180"/>
    </location>
</feature>
<dbReference type="OrthoDB" id="10267127at2759"/>